<evidence type="ECO:0000313" key="4">
    <source>
        <dbReference type="Proteomes" id="UP001183414"/>
    </source>
</evidence>
<feature type="domain" description="ARB-07466-like C-terminal" evidence="2">
    <location>
        <begin position="247"/>
        <end position="296"/>
    </location>
</feature>
<comment type="caution">
    <text evidence="3">The sequence shown here is derived from an EMBL/GenBank/DDBJ whole genome shotgun (WGS) entry which is preliminary data.</text>
</comment>
<dbReference type="InterPro" id="IPR058593">
    <property type="entry name" value="ARB_07466-like_C"/>
</dbReference>
<reference evidence="4" key="1">
    <citation type="submission" date="2023-07" db="EMBL/GenBank/DDBJ databases">
        <title>30 novel species of actinomycetes from the DSMZ collection.</title>
        <authorList>
            <person name="Nouioui I."/>
        </authorList>
    </citation>
    <scope>NUCLEOTIDE SEQUENCE [LARGE SCALE GENOMIC DNA]</scope>
    <source>
        <strain evidence="4">DSM 42041</strain>
    </source>
</reference>
<name>A0ABU2NLW9_9ACTN</name>
<proteinExistence type="predicted"/>
<dbReference type="Pfam" id="PF26571">
    <property type="entry name" value="VldE"/>
    <property type="match status" value="1"/>
</dbReference>
<organism evidence="3 4">
    <name type="scientific">Streptomyces hazeniae</name>
    <dbReference type="NCBI Taxonomy" id="3075538"/>
    <lineage>
        <taxon>Bacteria</taxon>
        <taxon>Bacillati</taxon>
        <taxon>Actinomycetota</taxon>
        <taxon>Actinomycetes</taxon>
        <taxon>Kitasatosporales</taxon>
        <taxon>Streptomycetaceae</taxon>
        <taxon>Streptomyces</taxon>
    </lineage>
</organism>
<evidence type="ECO:0000313" key="3">
    <source>
        <dbReference type="EMBL" id="MDT0377985.1"/>
    </source>
</evidence>
<accession>A0ABU2NLW9</accession>
<evidence type="ECO:0000256" key="1">
    <source>
        <dbReference type="SAM" id="MobiDB-lite"/>
    </source>
</evidence>
<evidence type="ECO:0000259" key="2">
    <source>
        <dbReference type="Pfam" id="PF26571"/>
    </source>
</evidence>
<gene>
    <name evidence="3" type="ORF">RM572_04245</name>
</gene>
<protein>
    <submittedName>
        <fullName evidence="3">Heavy metal transporter</fullName>
    </submittedName>
</protein>
<keyword evidence="4" id="KW-1185">Reference proteome</keyword>
<dbReference type="Proteomes" id="UP001183414">
    <property type="component" value="Unassembled WGS sequence"/>
</dbReference>
<dbReference type="EMBL" id="JAVREQ010000002">
    <property type="protein sequence ID" value="MDT0377985.1"/>
    <property type="molecule type" value="Genomic_DNA"/>
</dbReference>
<sequence>MRVLAACLVLAAVGGYLLTQYLTSGSGPARCTVTAAGGSGDGATYRMHPEQAANAATIEAVASSRGLPERAVTIALATAMQESGLRNIDHGDRDSVGLFQQRPSQGWGSVPQIMDPVYAAGKFYEHLVEVPGYSRLPLTVAAQKVQRSGFPQAYAKHEGNASLLTGALTGRHAAALTCTMGPGGPDERPGDADRVREKLAREFGPEVLGEDSVAAGTGTGGGRSAPGSTAADGARAGETRREVVLPASASERGWELAHWAVAQAGELRIAEISYDGRVWSAERAEEGWRPVEGDAGAPDARAAAVTLRVSPGTT</sequence>
<feature type="region of interest" description="Disordered" evidence="1">
    <location>
        <begin position="208"/>
        <end position="239"/>
    </location>
</feature>